<keyword evidence="6" id="KW-0732">Signal</keyword>
<evidence type="ECO:0000313" key="10">
    <source>
        <dbReference type="Proteomes" id="UP000033047"/>
    </source>
</evidence>
<dbReference type="SUPFAM" id="SSF63411">
    <property type="entry name" value="LuxS/MPP-like metallohydrolase"/>
    <property type="match status" value="4"/>
</dbReference>
<evidence type="ECO:0000256" key="3">
    <source>
        <dbReference type="ARBA" id="ARBA00022801"/>
    </source>
</evidence>
<dbReference type="RefSeq" id="WP_046146294.1">
    <property type="nucleotide sequence ID" value="NZ_KQ033912.1"/>
</dbReference>
<evidence type="ECO:0000259" key="7">
    <source>
        <dbReference type="Pfam" id="PF00675"/>
    </source>
</evidence>
<keyword evidence="3" id="KW-0378">Hydrolase</keyword>
<dbReference type="GO" id="GO:0006508">
    <property type="term" value="P:proteolysis"/>
    <property type="evidence" value="ECO:0007669"/>
    <property type="project" value="UniProtKB-KW"/>
</dbReference>
<dbReference type="Proteomes" id="UP000033047">
    <property type="component" value="Unassembled WGS sequence"/>
</dbReference>
<accession>A0A0F5JAR3</accession>
<evidence type="ECO:0008006" key="11">
    <source>
        <dbReference type="Google" id="ProtNLM"/>
    </source>
</evidence>
<evidence type="ECO:0000256" key="1">
    <source>
        <dbReference type="ARBA" id="ARBA00007261"/>
    </source>
</evidence>
<dbReference type="Pfam" id="PF00675">
    <property type="entry name" value="Peptidase_M16"/>
    <property type="match status" value="2"/>
</dbReference>
<dbReference type="Gene3D" id="3.30.830.10">
    <property type="entry name" value="Metalloenzyme, LuxS/M16 peptidase-like"/>
    <property type="match status" value="4"/>
</dbReference>
<dbReference type="PANTHER" id="PTHR43690:SF17">
    <property type="entry name" value="PROTEIN YHJJ"/>
    <property type="match status" value="1"/>
</dbReference>
<dbReference type="InterPro" id="IPR011249">
    <property type="entry name" value="Metalloenz_LuxS/M16"/>
</dbReference>
<dbReference type="InterPro" id="IPR011765">
    <property type="entry name" value="Pept_M16_N"/>
</dbReference>
<comment type="caution">
    <text evidence="9">The sequence shown here is derived from an EMBL/GenBank/DDBJ whole genome shotgun (WGS) entry which is preliminary data.</text>
</comment>
<feature type="domain" description="Peptidase M16 C-terminal" evidence="8">
    <location>
        <begin position="255"/>
        <end position="426"/>
    </location>
</feature>
<evidence type="ECO:0000256" key="5">
    <source>
        <dbReference type="ARBA" id="ARBA00023049"/>
    </source>
</evidence>
<reference evidence="9 10" key="1">
    <citation type="submission" date="2013-04" db="EMBL/GenBank/DDBJ databases">
        <title>The Genome Sequence of Parabacteroides goldsteinii DSM 19448.</title>
        <authorList>
            <consortium name="The Broad Institute Genomics Platform"/>
            <person name="Earl A."/>
            <person name="Ward D."/>
            <person name="Feldgarden M."/>
            <person name="Gevers D."/>
            <person name="Martens E."/>
            <person name="Sakamoto M."/>
            <person name="Benno Y."/>
            <person name="Song Y."/>
            <person name="Liu C."/>
            <person name="Lee J."/>
            <person name="Bolanos M."/>
            <person name="Vaisanen M.L."/>
            <person name="Finegold S.M."/>
            <person name="Walker B."/>
            <person name="Young S."/>
            <person name="Zeng Q."/>
            <person name="Gargeya S."/>
            <person name="Fitzgerald M."/>
            <person name="Haas B."/>
            <person name="Abouelleil A."/>
            <person name="Allen A.W."/>
            <person name="Alvarado L."/>
            <person name="Arachchi H.M."/>
            <person name="Berlin A.M."/>
            <person name="Chapman S.B."/>
            <person name="Gainer-Dewar J."/>
            <person name="Goldberg J."/>
            <person name="Griggs A."/>
            <person name="Gujja S."/>
            <person name="Hansen M."/>
            <person name="Howarth C."/>
            <person name="Imamovic A."/>
            <person name="Ireland A."/>
            <person name="Larimer J."/>
            <person name="McCowan C."/>
            <person name="Murphy C."/>
            <person name="Pearson M."/>
            <person name="Poon T.W."/>
            <person name="Priest M."/>
            <person name="Roberts A."/>
            <person name="Saif S."/>
            <person name="Shea T."/>
            <person name="Sisk P."/>
            <person name="Sykes S."/>
            <person name="Wortman J."/>
            <person name="Nusbaum C."/>
            <person name="Birren B."/>
        </authorList>
    </citation>
    <scope>NUCLEOTIDE SEQUENCE [LARGE SCALE GENOMIC DNA]</scope>
    <source>
        <strain evidence="9 10">DSM 19448</strain>
    </source>
</reference>
<dbReference type="AlphaFoldDB" id="A0A0F5JAR3"/>
<dbReference type="GO" id="GO:0046872">
    <property type="term" value="F:metal ion binding"/>
    <property type="evidence" value="ECO:0007669"/>
    <property type="project" value="InterPro"/>
</dbReference>
<feature type="chain" id="PRO_5002489923" description="Peptidase M16 inactive domain-containing protein" evidence="6">
    <location>
        <begin position="19"/>
        <end position="970"/>
    </location>
</feature>
<protein>
    <recommendedName>
        <fullName evidence="11">Peptidase M16 inactive domain-containing protein</fullName>
    </recommendedName>
</protein>
<evidence type="ECO:0000256" key="4">
    <source>
        <dbReference type="ARBA" id="ARBA00022833"/>
    </source>
</evidence>
<dbReference type="PATRIC" id="fig|927665.4.peg.2635"/>
<dbReference type="PROSITE" id="PS51257">
    <property type="entry name" value="PROKAR_LIPOPROTEIN"/>
    <property type="match status" value="1"/>
</dbReference>
<feature type="signal peptide" evidence="6">
    <location>
        <begin position="1"/>
        <end position="18"/>
    </location>
</feature>
<dbReference type="PANTHER" id="PTHR43690">
    <property type="entry name" value="NARDILYSIN"/>
    <property type="match status" value="1"/>
</dbReference>
<dbReference type="EMBL" id="AQHV01000012">
    <property type="protein sequence ID" value="KKB54808.1"/>
    <property type="molecule type" value="Genomic_DNA"/>
</dbReference>
<evidence type="ECO:0000256" key="6">
    <source>
        <dbReference type="SAM" id="SignalP"/>
    </source>
</evidence>
<keyword evidence="2" id="KW-0645">Protease</keyword>
<keyword evidence="4" id="KW-0862">Zinc</keyword>
<keyword evidence="5" id="KW-0482">Metalloprotease</keyword>
<evidence type="ECO:0000313" key="9">
    <source>
        <dbReference type="EMBL" id="KKB54808.1"/>
    </source>
</evidence>
<dbReference type="STRING" id="927665.HMPREF1535_02561"/>
<evidence type="ECO:0000256" key="2">
    <source>
        <dbReference type="ARBA" id="ARBA00022670"/>
    </source>
</evidence>
<feature type="domain" description="Peptidase M16 N-terminal" evidence="7">
    <location>
        <begin position="554"/>
        <end position="681"/>
    </location>
</feature>
<proteinExistence type="inferred from homology"/>
<dbReference type="InterPro" id="IPR007863">
    <property type="entry name" value="Peptidase_M16_C"/>
</dbReference>
<organism evidence="9 10">
    <name type="scientific">Parabacteroides goldsteinii DSM 19448 = WAL 12034</name>
    <dbReference type="NCBI Taxonomy" id="927665"/>
    <lineage>
        <taxon>Bacteria</taxon>
        <taxon>Pseudomonadati</taxon>
        <taxon>Bacteroidota</taxon>
        <taxon>Bacteroidia</taxon>
        <taxon>Bacteroidales</taxon>
        <taxon>Tannerellaceae</taxon>
        <taxon>Parabacteroides</taxon>
    </lineage>
</organism>
<dbReference type="InterPro" id="IPR050626">
    <property type="entry name" value="Peptidase_M16"/>
</dbReference>
<feature type="domain" description="Peptidase M16 N-terminal" evidence="7">
    <location>
        <begin position="54"/>
        <end position="100"/>
    </location>
</feature>
<comment type="similarity">
    <text evidence="1">Belongs to the peptidase M16 family.</text>
</comment>
<feature type="domain" description="Peptidase M16 C-terminal" evidence="8">
    <location>
        <begin position="720"/>
        <end position="878"/>
    </location>
</feature>
<evidence type="ECO:0000259" key="8">
    <source>
        <dbReference type="Pfam" id="PF05193"/>
    </source>
</evidence>
<dbReference type="Pfam" id="PF05193">
    <property type="entry name" value="Peptidase_M16_C"/>
    <property type="match status" value="2"/>
</dbReference>
<sequence length="970" mass="110495">MRKIISFLSLAVIILLAAACKETSPFKYESVPNDPMKARIYTLDNGLKVYLTVNKETPRIQTYIAVKVGGKNDPAETTGLAHYFEHLMFKGTQKFGTQNYEMEKPLLDQIEQLFEVYRKTTDEAERKEIYHQIDSISYEASKYAIPNEYDKLMAAIGANGTNAYTGFDMTVYTEDIPSNQIDNWAKIQADRFENNVIRGFHTELETVYEEKNMSLTSDGRKVYEAVLSALFPDHPYGTQTVLGTQENLKNPSITNIKNYHNTWYVPNNMAICMSGDFDPDKTIEVINKYFGHLQPNPNLPKLPVTHESPIKAPVVKEVLGVDAENVTLGWRFPGASSPEEDLLNLTGEIVNNGKAGLLDVDLVQQQKVLSCYAGTYGMADYNAFVMSGRPKQGQTLDDVKNLFLAEIEKLKKGDFDEGLLEAAINNYKLMQMYRLDNNSSRADMFVSAFINGVDWKDEVAQLERLSKVTKQQIVDFANKYFGDNYALIYKREGKDPNEKKIDKPKITPIVMNRDSSSVFLKEIQAVEVAPIEPVFLDYDKDLQKLTAKSDIPVLYKQNMTNDVFSLMYVFEMGTNNDKAMGTAFEYMKYLGTSKKSLKEINEEFYRLACYFNVFPGADRTYVMLEGLKENMPKAMALFEEILADAQVDKDTYGNLADDILKKRTDAKLNQGQNFNKLIQYAIWGPQSPATHVLSTAELQQMDPQELVDRIHKINTYEHKILYYGPEKPQALLDIVKQYHNVPEKLVPVPAATEFKQQETPKNKVLLAQYDAKQIYFSAVSNRGEKFDPSIEPTLNMYNEYFGGGMNAIVFQEMREARGLAYSAGAYLITPSKLKYPYVYRTFIATQNDKMIDAMKAFDDIINNMPESEKAFNLAKEALITRMRTERITKSGVLWSYLNAQDLGLNTDSRKELFEKVPSMTLADIKAFQEKWVKGRTYTYCVLGDEKDLDLKSLEQYGPVTKLSKEDIFGY</sequence>
<name>A0A0F5JAR3_9BACT</name>
<dbReference type="HOGENOM" id="CLU_306466_0_0_10"/>
<dbReference type="GO" id="GO:0008237">
    <property type="term" value="F:metallopeptidase activity"/>
    <property type="evidence" value="ECO:0007669"/>
    <property type="project" value="UniProtKB-KW"/>
</dbReference>
<gene>
    <name evidence="9" type="ORF">HMPREF1535_02561</name>
</gene>